<keyword evidence="3" id="KW-0233">DNA recombination</keyword>
<keyword evidence="1" id="KW-0229">DNA integration</keyword>
<dbReference type="GO" id="GO:0003677">
    <property type="term" value="F:DNA binding"/>
    <property type="evidence" value="ECO:0007669"/>
    <property type="project" value="UniProtKB-KW"/>
</dbReference>
<organism evidence="6">
    <name type="scientific">Jonesiaceae bacterium BS-20</name>
    <dbReference type="NCBI Taxonomy" id="3120821"/>
    <lineage>
        <taxon>Bacteria</taxon>
        <taxon>Bacillati</taxon>
        <taxon>Actinomycetota</taxon>
        <taxon>Actinomycetes</taxon>
        <taxon>Micrococcales</taxon>
        <taxon>Jonesiaceae</taxon>
    </lineage>
</organism>
<proteinExistence type="predicted"/>
<dbReference type="Gene3D" id="3.40.50.1390">
    <property type="entry name" value="Resolvase, N-terminal catalytic domain"/>
    <property type="match status" value="1"/>
</dbReference>
<dbReference type="CDD" id="cd03768">
    <property type="entry name" value="SR_ResInv"/>
    <property type="match status" value="1"/>
</dbReference>
<dbReference type="SMART" id="SM00857">
    <property type="entry name" value="Resolvase"/>
    <property type="match status" value="1"/>
</dbReference>
<evidence type="ECO:0000256" key="4">
    <source>
        <dbReference type="PIRSR" id="PIRSR606118-50"/>
    </source>
</evidence>
<dbReference type="PROSITE" id="PS51736">
    <property type="entry name" value="RECOMBINASES_3"/>
    <property type="match status" value="1"/>
</dbReference>
<feature type="domain" description="Resolvase/invertase-type recombinase catalytic" evidence="5">
    <location>
        <begin position="3"/>
        <end position="130"/>
    </location>
</feature>
<dbReference type="SUPFAM" id="SSF53041">
    <property type="entry name" value="Resolvase-like"/>
    <property type="match status" value="1"/>
</dbReference>
<protein>
    <submittedName>
        <fullName evidence="6">Recombinase family protein</fullName>
    </submittedName>
</protein>
<dbReference type="GO" id="GO:0000150">
    <property type="term" value="F:DNA strand exchange activity"/>
    <property type="evidence" value="ECO:0007669"/>
    <property type="project" value="InterPro"/>
</dbReference>
<accession>A0AAU7DVI3</accession>
<evidence type="ECO:0000256" key="1">
    <source>
        <dbReference type="ARBA" id="ARBA00022908"/>
    </source>
</evidence>
<reference evidence="6" key="1">
    <citation type="submission" date="2024-02" db="EMBL/GenBank/DDBJ databases">
        <title>Tomenella chthoni gen. nov. sp. nov., a member of the family Jonesiaceae isolated from bat guano.</title>
        <authorList>
            <person name="Miller S.L."/>
            <person name="King J."/>
            <person name="Sankaranarayanan K."/>
            <person name="Lawson P.A."/>
        </authorList>
    </citation>
    <scope>NUCLEOTIDE SEQUENCE</scope>
    <source>
        <strain evidence="6">BS-20</strain>
    </source>
</reference>
<dbReference type="EMBL" id="CP146203">
    <property type="protein sequence ID" value="XBH21719.1"/>
    <property type="molecule type" value="Genomic_DNA"/>
</dbReference>
<feature type="active site" description="O-(5'-phospho-DNA)-serine intermediate" evidence="4">
    <location>
        <position position="11"/>
    </location>
</feature>
<sequence>MSNVIGYVRVSMREQIPDVQASGLRAAGVVRVFVDHGESSRICDRAQWQACLVYLREGDSMVLRALDRIAGAEQMVVELIIVPGKRGVLLESLTEPFLDVDTSTPMDEATVANMGVFAHPRVATIREDTR</sequence>
<name>A0AAU7DVI3_9MICO</name>
<dbReference type="PROSITE" id="PS00398">
    <property type="entry name" value="RECOMBINASES_2"/>
    <property type="match status" value="1"/>
</dbReference>
<evidence type="ECO:0000259" key="5">
    <source>
        <dbReference type="PROSITE" id="PS51736"/>
    </source>
</evidence>
<dbReference type="InterPro" id="IPR036162">
    <property type="entry name" value="Resolvase-like_N_sf"/>
</dbReference>
<dbReference type="GO" id="GO:0015074">
    <property type="term" value="P:DNA integration"/>
    <property type="evidence" value="ECO:0007669"/>
    <property type="project" value="UniProtKB-KW"/>
</dbReference>
<gene>
    <name evidence="6" type="ORF">V5R04_00370</name>
</gene>
<evidence type="ECO:0000256" key="3">
    <source>
        <dbReference type="ARBA" id="ARBA00023172"/>
    </source>
</evidence>
<dbReference type="Pfam" id="PF00239">
    <property type="entry name" value="Resolvase"/>
    <property type="match status" value="1"/>
</dbReference>
<evidence type="ECO:0000313" key="6">
    <source>
        <dbReference type="EMBL" id="XBH21719.1"/>
    </source>
</evidence>
<dbReference type="InterPro" id="IPR006118">
    <property type="entry name" value="Recombinase_CS"/>
</dbReference>
<evidence type="ECO:0000256" key="2">
    <source>
        <dbReference type="ARBA" id="ARBA00023125"/>
    </source>
</evidence>
<keyword evidence="2" id="KW-0238">DNA-binding</keyword>
<dbReference type="InterPro" id="IPR006119">
    <property type="entry name" value="Resolv_N"/>
</dbReference>
<dbReference type="AlphaFoldDB" id="A0AAU7DVI3"/>